<dbReference type="Pfam" id="PF01936">
    <property type="entry name" value="NYN"/>
    <property type="match status" value="1"/>
</dbReference>
<feature type="domain" description="NYN" evidence="2">
    <location>
        <begin position="7"/>
        <end position="163"/>
    </location>
</feature>
<accession>A0A4V1A455</accession>
<feature type="region of interest" description="Disordered" evidence="1">
    <location>
        <begin position="190"/>
        <end position="224"/>
    </location>
</feature>
<organism evidence="3 4">
    <name type="scientific">Roseitalea porphyridii</name>
    <dbReference type="NCBI Taxonomy" id="1852022"/>
    <lineage>
        <taxon>Bacteria</taxon>
        <taxon>Pseudomonadati</taxon>
        <taxon>Pseudomonadota</taxon>
        <taxon>Alphaproteobacteria</taxon>
        <taxon>Hyphomicrobiales</taxon>
        <taxon>Ahrensiaceae</taxon>
        <taxon>Roseitalea</taxon>
    </lineage>
</organism>
<evidence type="ECO:0000313" key="3">
    <source>
        <dbReference type="EMBL" id="QBK31438.1"/>
    </source>
</evidence>
<evidence type="ECO:0000313" key="4">
    <source>
        <dbReference type="Proteomes" id="UP000293719"/>
    </source>
</evidence>
<dbReference type="GO" id="GO:0004540">
    <property type="term" value="F:RNA nuclease activity"/>
    <property type="evidence" value="ECO:0007669"/>
    <property type="project" value="InterPro"/>
</dbReference>
<protein>
    <submittedName>
        <fullName evidence="3">NYN domain-containing protein</fullName>
    </submittedName>
</protein>
<dbReference type="Proteomes" id="UP000293719">
    <property type="component" value="Chromosome"/>
</dbReference>
<dbReference type="Gene3D" id="3.40.50.1010">
    <property type="entry name" value="5'-nuclease"/>
    <property type="match status" value="1"/>
</dbReference>
<evidence type="ECO:0000256" key="1">
    <source>
        <dbReference type="SAM" id="MobiDB-lite"/>
    </source>
</evidence>
<proteinExistence type="predicted"/>
<dbReference type="AlphaFoldDB" id="A0A4V1A455"/>
<gene>
    <name evidence="3" type="ORF">E0E05_12985</name>
</gene>
<dbReference type="EMBL" id="CP036532">
    <property type="protein sequence ID" value="QBK31438.1"/>
    <property type="molecule type" value="Genomic_DNA"/>
</dbReference>
<reference evidence="3 4" key="1">
    <citation type="journal article" date="2017" name="Int. J. Syst. Evol. Microbiol.">
        <title>Roseitalea porphyridii gen. nov., sp. nov., isolated from a red alga, and reclassification of Hoeflea suaedae Chung et al. 2013 as Pseudohoeflea suaedae gen. nov., comb. nov.</title>
        <authorList>
            <person name="Hyeon J.W."/>
            <person name="Jeong S.E."/>
            <person name="Baek K."/>
            <person name="Jeon C.O."/>
        </authorList>
    </citation>
    <scope>NUCLEOTIDE SEQUENCE [LARGE SCALE GENOMIC DNA]</scope>
    <source>
        <strain evidence="3 4">MA7-20</strain>
    </source>
</reference>
<evidence type="ECO:0000259" key="2">
    <source>
        <dbReference type="Pfam" id="PF01936"/>
    </source>
</evidence>
<dbReference type="InterPro" id="IPR021139">
    <property type="entry name" value="NYN"/>
</dbReference>
<name>A0A4V1A455_9HYPH</name>
<dbReference type="KEGG" id="rpod:E0E05_12985"/>
<keyword evidence="4" id="KW-1185">Reference proteome</keyword>
<dbReference type="CDD" id="cd18722">
    <property type="entry name" value="PIN_NicB-like"/>
    <property type="match status" value="1"/>
</dbReference>
<sequence length="224" mass="25154">MWGAVNAYVYIDGFNVYYRALRGTPYKWLDVSALASELLDASDTVQAIRYFTADVSPRAGDPTAPERQQTYMRALRTIPNLKVHRGRFLPKTKRRPLVGQEKTFVQVHDTEEKGSDVNLATFLLNDAFRGKFEVALVLSQDTDLIEPLRIVKHDLGLVVGVGWLEGTEPGKKHKRVTDFIRHATKPMLARCQFPNPTPGKVENPLQSRRSGKSPPFSEAHGQPA</sequence>